<proteinExistence type="predicted"/>
<protein>
    <submittedName>
        <fullName evidence="3">Uncharacterized protein</fullName>
    </submittedName>
</protein>
<keyword evidence="2" id="KW-0472">Membrane</keyword>
<reference evidence="3 4" key="1">
    <citation type="submission" date="2020-01" db="EMBL/GenBank/DDBJ databases">
        <title>Investigation of new actinobacteria for the biodesulphurisation of diesel fuel.</title>
        <authorList>
            <person name="Athi Narayanan S.M."/>
        </authorList>
    </citation>
    <scope>NUCLEOTIDE SEQUENCE [LARGE SCALE GENOMIC DNA]</scope>
    <source>
        <strain evidence="3 4">213E</strain>
    </source>
</reference>
<feature type="region of interest" description="Disordered" evidence="1">
    <location>
        <begin position="78"/>
        <end position="119"/>
    </location>
</feature>
<dbReference type="RefSeq" id="WP_059040026.1">
    <property type="nucleotide sequence ID" value="NZ_JAADZU010000165.1"/>
</dbReference>
<evidence type="ECO:0000313" key="3">
    <source>
        <dbReference type="EMBL" id="NDK92649.1"/>
    </source>
</evidence>
<evidence type="ECO:0000256" key="2">
    <source>
        <dbReference type="SAM" id="Phobius"/>
    </source>
</evidence>
<evidence type="ECO:0000256" key="1">
    <source>
        <dbReference type="SAM" id="MobiDB-lite"/>
    </source>
</evidence>
<dbReference type="AlphaFoldDB" id="A0A7K3LWP5"/>
<keyword evidence="2" id="KW-0812">Transmembrane</keyword>
<feature type="compositionally biased region" description="Basic and acidic residues" evidence="1">
    <location>
        <begin position="80"/>
        <end position="101"/>
    </location>
</feature>
<sequence length="119" mass="12363">MIVILGVVILLAAAIIIAVSVISNSAHILPTSSFSAFGYHVTGSTGILLLHGVILGAIAMLGLSLILAGARRSSRRGALARRDLKQSHQHGENLNHAHDEAAADENIAPSPGTPHRDIP</sequence>
<accession>A0A7K3LWP5</accession>
<dbReference type="EMBL" id="JAADZU010000165">
    <property type="protein sequence ID" value="NDK92649.1"/>
    <property type="molecule type" value="Genomic_DNA"/>
</dbReference>
<gene>
    <name evidence="3" type="ORF">GYA93_24365</name>
</gene>
<evidence type="ECO:0000313" key="4">
    <source>
        <dbReference type="Proteomes" id="UP000466307"/>
    </source>
</evidence>
<comment type="caution">
    <text evidence="3">The sequence shown here is derived from an EMBL/GenBank/DDBJ whole genome shotgun (WGS) entry which is preliminary data.</text>
</comment>
<keyword evidence="2" id="KW-1133">Transmembrane helix</keyword>
<name>A0A7K3LWP5_9ACTN</name>
<organism evidence="3 4">
    <name type="scientific">Gordonia desulfuricans</name>
    <dbReference type="NCBI Taxonomy" id="89051"/>
    <lineage>
        <taxon>Bacteria</taxon>
        <taxon>Bacillati</taxon>
        <taxon>Actinomycetota</taxon>
        <taxon>Actinomycetes</taxon>
        <taxon>Mycobacteriales</taxon>
        <taxon>Gordoniaceae</taxon>
        <taxon>Gordonia</taxon>
    </lineage>
</organism>
<dbReference type="Proteomes" id="UP000466307">
    <property type="component" value="Unassembled WGS sequence"/>
</dbReference>
<feature type="transmembrane region" description="Helical" evidence="2">
    <location>
        <begin position="49"/>
        <end position="70"/>
    </location>
</feature>
<keyword evidence="4" id="KW-1185">Reference proteome</keyword>